<evidence type="ECO:0000313" key="2">
    <source>
        <dbReference type="Proteomes" id="UP000529795"/>
    </source>
</evidence>
<gene>
    <name evidence="1" type="ORF">GGQ80_001129</name>
</gene>
<comment type="caution">
    <text evidence="1">The sequence shown here is derived from an EMBL/GenBank/DDBJ whole genome shotgun (WGS) entry which is preliminary data.</text>
</comment>
<evidence type="ECO:0000313" key="1">
    <source>
        <dbReference type="EMBL" id="MBB4153241.1"/>
    </source>
</evidence>
<evidence type="ECO:0008006" key="3">
    <source>
        <dbReference type="Google" id="ProtNLM"/>
    </source>
</evidence>
<dbReference type="Proteomes" id="UP000529795">
    <property type="component" value="Unassembled WGS sequence"/>
</dbReference>
<proteinExistence type="predicted"/>
<dbReference type="Pfam" id="PF09650">
    <property type="entry name" value="PHA_gran_rgn"/>
    <property type="match status" value="1"/>
</dbReference>
<name>A0A840F9G7_9SPHN</name>
<reference evidence="1 2" key="1">
    <citation type="submission" date="2020-08" db="EMBL/GenBank/DDBJ databases">
        <title>Genomic Encyclopedia of Type Strains, Phase IV (KMG-IV): sequencing the most valuable type-strain genomes for metagenomic binning, comparative biology and taxonomic classification.</title>
        <authorList>
            <person name="Goeker M."/>
        </authorList>
    </citation>
    <scope>NUCLEOTIDE SEQUENCE [LARGE SCALE GENOMIC DNA]</scope>
    <source>
        <strain evidence="1 2">YC6723</strain>
    </source>
</reference>
<dbReference type="InterPro" id="IPR013433">
    <property type="entry name" value="PHA_gran_rgn"/>
</dbReference>
<dbReference type="EMBL" id="JACIEV010000002">
    <property type="protein sequence ID" value="MBB4153241.1"/>
    <property type="molecule type" value="Genomic_DNA"/>
</dbReference>
<dbReference type="RefSeq" id="WP_183982897.1">
    <property type="nucleotide sequence ID" value="NZ_JACIEV010000002.1"/>
</dbReference>
<accession>A0A840F9G7</accession>
<keyword evidence="2" id="KW-1185">Reference proteome</keyword>
<sequence>MSTPIELDIPHKLGKETVRQRLDGGVGKIGRLIPGGANVTHRWEGDTMVFTVTAMGQEVASRATVFEDKVHAVVDLPGMLALFAGPIKAAIQQQAPKLLE</sequence>
<protein>
    <recommendedName>
        <fullName evidence="3">Polyhydroxyalkanoic acid system protein</fullName>
    </recommendedName>
</protein>
<dbReference type="AlphaFoldDB" id="A0A840F9G7"/>
<organism evidence="1 2">
    <name type="scientific">Sphingomonas jinjuensis</name>
    <dbReference type="NCBI Taxonomy" id="535907"/>
    <lineage>
        <taxon>Bacteria</taxon>
        <taxon>Pseudomonadati</taxon>
        <taxon>Pseudomonadota</taxon>
        <taxon>Alphaproteobacteria</taxon>
        <taxon>Sphingomonadales</taxon>
        <taxon>Sphingomonadaceae</taxon>
        <taxon>Sphingomonas</taxon>
    </lineage>
</organism>